<comment type="caution">
    <text evidence="1">The sequence shown here is derived from an EMBL/GenBank/DDBJ whole genome shotgun (WGS) entry which is preliminary data.</text>
</comment>
<proteinExistence type="predicted"/>
<evidence type="ECO:0008006" key="3">
    <source>
        <dbReference type="Google" id="ProtNLM"/>
    </source>
</evidence>
<dbReference type="Proteomes" id="UP000309561">
    <property type="component" value="Unassembled WGS sequence"/>
</dbReference>
<gene>
    <name evidence="1" type="ORF">FCU45_04415</name>
</gene>
<dbReference type="AlphaFoldDB" id="A0A4U2Z8N6"/>
<dbReference type="InterPro" id="IPR035911">
    <property type="entry name" value="MurE/MurF_N"/>
</dbReference>
<sequence length="331" mass="38457">MRLENFLALTQAALLNEPCIYSFENIVFEASKVKRGDLFFAFEYDDIPLAVQNGAYGVVFEKTTDIIDPEIAWIRVDSLDAALKKLLRFKMIEKEVVAYECNEIVLKLSMQVITETNFLPIKGDLRSLFKSLWDIQSRCIVLFCPALTDSAIFTTVKTMPKRPFAPIEIMEQTLFETSFIYDDIFYERQLISPFFISYLEELLYFFKTAKINYKLKKFTPIEHFEAVFTNKKLEVKNFGTSDKVLIFEPNVSLIDSQILFLKRHASWANIIFIVPSHSKEERSENIFTYKNEKDIINILKSNSFHFALVAGVDKSILNKPLTKQTQLIMDF</sequence>
<accession>A0A4U2Z8N6</accession>
<dbReference type="RefSeq" id="WP_137012690.1">
    <property type="nucleotide sequence ID" value="NZ_SZPX01000003.1"/>
</dbReference>
<evidence type="ECO:0000313" key="2">
    <source>
        <dbReference type="Proteomes" id="UP000309561"/>
    </source>
</evidence>
<name>A0A4U2Z8N6_9BACT</name>
<protein>
    <recommendedName>
        <fullName evidence="3">Ferrochelatase</fullName>
    </recommendedName>
</protein>
<dbReference type="Gene3D" id="3.40.1390.10">
    <property type="entry name" value="MurE/MurF, N-terminal domain"/>
    <property type="match status" value="1"/>
</dbReference>
<dbReference type="EMBL" id="SZPX01000003">
    <property type="protein sequence ID" value="TKI69860.1"/>
    <property type="molecule type" value="Genomic_DNA"/>
</dbReference>
<reference evidence="1 2" key="1">
    <citation type="submission" date="2019-04" db="EMBL/GenBank/DDBJ databases">
        <title>Sulfurimonas crateris sp. nov. a facultative anaerobic sulfur-oxidizing chemolithautotrophic bacterium isolated from a terrestrial mud vulcano.</title>
        <authorList>
            <person name="Ratnikova N.M."/>
            <person name="Slobodkin A.I."/>
            <person name="Merkel A.Y."/>
            <person name="Novikov A."/>
            <person name="Bonch-Osmolovskaya E.A."/>
            <person name="Slobodkina G.B."/>
        </authorList>
    </citation>
    <scope>NUCLEOTIDE SEQUENCE [LARGE SCALE GENOMIC DNA]</scope>
    <source>
        <strain evidence="1 2">SN118</strain>
    </source>
</reference>
<dbReference type="SUPFAM" id="SSF63418">
    <property type="entry name" value="MurE/MurF N-terminal domain"/>
    <property type="match status" value="1"/>
</dbReference>
<evidence type="ECO:0000313" key="1">
    <source>
        <dbReference type="EMBL" id="TKI69860.1"/>
    </source>
</evidence>
<organism evidence="1 2">
    <name type="scientific">Sulfurimonas crateris</name>
    <dbReference type="NCBI Taxonomy" id="2574727"/>
    <lineage>
        <taxon>Bacteria</taxon>
        <taxon>Pseudomonadati</taxon>
        <taxon>Campylobacterota</taxon>
        <taxon>Epsilonproteobacteria</taxon>
        <taxon>Campylobacterales</taxon>
        <taxon>Sulfurimonadaceae</taxon>
        <taxon>Sulfurimonas</taxon>
    </lineage>
</organism>
<keyword evidence="2" id="KW-1185">Reference proteome</keyword>
<dbReference type="OrthoDB" id="5338390at2"/>